<keyword evidence="4 5" id="KW-0067">ATP-binding</keyword>
<feature type="domain" description="Protein kinase" evidence="7">
    <location>
        <begin position="125"/>
        <end position="378"/>
    </location>
</feature>
<comment type="caution">
    <text evidence="9">The sequence shown here is derived from an EMBL/GenBank/DDBJ whole genome shotgun (WGS) entry which is preliminary data.</text>
</comment>
<dbReference type="CDD" id="cd00093">
    <property type="entry name" value="HTH_XRE"/>
    <property type="match status" value="1"/>
</dbReference>
<dbReference type="Gene3D" id="1.10.510.10">
    <property type="entry name" value="Transferase(Phosphotransferase) domain 1"/>
    <property type="match status" value="1"/>
</dbReference>
<keyword evidence="2 5" id="KW-0547">Nucleotide-binding</keyword>
<evidence type="ECO:0000256" key="6">
    <source>
        <dbReference type="SAM" id="MobiDB-lite"/>
    </source>
</evidence>
<accession>A0ABW5FQF8</accession>
<dbReference type="PANTHER" id="PTHR43289:SF34">
    <property type="entry name" value="SERINE_THREONINE-PROTEIN KINASE YBDM-RELATED"/>
    <property type="match status" value="1"/>
</dbReference>
<evidence type="ECO:0000256" key="1">
    <source>
        <dbReference type="ARBA" id="ARBA00022679"/>
    </source>
</evidence>
<keyword evidence="3 9" id="KW-0418">Kinase</keyword>
<feature type="region of interest" description="Disordered" evidence="6">
    <location>
        <begin position="431"/>
        <end position="517"/>
    </location>
</feature>
<sequence>MGIARRRPVDPAAPPALRDLVCELRRMADTKFESLRALEKAAHVGRSTLSDALSGRRLPTVDVVLAIVRACGQDEDEWRERWHATRVSLLASGDHGEESAVRLERVAEPVLAPLQDGDPRRAGPFRLQGVLGTGAMGRVYLAHTPGKQAVAVKVLRGEFADDVEFRRRFRREVDAARAVHGLFTAPVIDADPDAARPWLATAYVAGPSLRETVTTHGPLPVEAVVRIAAAVAEGLRAVHAAGIVHRDLNPGNVLLAADGPKVIDFGIARAADASHLTRTGAPVGTAAFMAPEQATGGEVGPASDVFSLGALLTYAATGKPPFGEGPAETSLYRVVHAEPDLDGIDDESLRALIGDCLAKDPEQRPAPAELVARLDPTATLPQGWPPPAVAAELARHLPPHPPRLTRRRVAMAAAVVVAAVVATAGVLTETTGGTHQAGGHPAPPDAAGGTPPSATTTPASATAPGPAPTAPPGGALPSPQTGAPPDGHGDAQGNGGSAPGPGGGDGGGSGDGVGAASVPSARVSFEDGDDDWSAFYGGDKLSHSVTTSVAYDGTHSLLLTAGSGSDACAIGTDRIPGLAPGSMVTLHLYYSGQGQGDVRPFVQDTGYHNHFQSPITLRGTGWTTVTFTVPAMAIHGIGFQIDNTGRGNLVLALDAVNW</sequence>
<evidence type="ECO:0000259" key="8">
    <source>
        <dbReference type="PROSITE" id="PS50943"/>
    </source>
</evidence>
<feature type="compositionally biased region" description="Low complexity" evidence="6">
    <location>
        <begin position="431"/>
        <end position="464"/>
    </location>
</feature>
<evidence type="ECO:0000256" key="4">
    <source>
        <dbReference type="ARBA" id="ARBA00022840"/>
    </source>
</evidence>
<dbReference type="PANTHER" id="PTHR43289">
    <property type="entry name" value="MITOGEN-ACTIVATED PROTEIN KINASE KINASE KINASE 20-RELATED"/>
    <property type="match status" value="1"/>
</dbReference>
<protein>
    <submittedName>
        <fullName evidence="9">Protein kinase</fullName>
    </submittedName>
</protein>
<dbReference type="InterPro" id="IPR001387">
    <property type="entry name" value="Cro/C1-type_HTH"/>
</dbReference>
<dbReference type="InterPro" id="IPR000719">
    <property type="entry name" value="Prot_kinase_dom"/>
</dbReference>
<evidence type="ECO:0000259" key="7">
    <source>
        <dbReference type="PROSITE" id="PS50011"/>
    </source>
</evidence>
<dbReference type="SUPFAM" id="SSF56112">
    <property type="entry name" value="Protein kinase-like (PK-like)"/>
    <property type="match status" value="1"/>
</dbReference>
<dbReference type="SUPFAM" id="SSF47413">
    <property type="entry name" value="lambda repressor-like DNA-binding domains"/>
    <property type="match status" value="1"/>
</dbReference>
<organism evidence="9 10">
    <name type="scientific">Amycolatopsis pigmentata</name>
    <dbReference type="NCBI Taxonomy" id="450801"/>
    <lineage>
        <taxon>Bacteria</taxon>
        <taxon>Bacillati</taxon>
        <taxon>Actinomycetota</taxon>
        <taxon>Actinomycetes</taxon>
        <taxon>Pseudonocardiales</taxon>
        <taxon>Pseudonocardiaceae</taxon>
        <taxon>Amycolatopsis</taxon>
    </lineage>
</organism>
<keyword evidence="10" id="KW-1185">Reference proteome</keyword>
<name>A0ABW5FQF8_9PSEU</name>
<evidence type="ECO:0000313" key="9">
    <source>
        <dbReference type="EMBL" id="MFD2417264.1"/>
    </source>
</evidence>
<feature type="domain" description="HTH cro/C1-type" evidence="8">
    <location>
        <begin position="34"/>
        <end position="78"/>
    </location>
</feature>
<evidence type="ECO:0000313" key="10">
    <source>
        <dbReference type="Proteomes" id="UP001597417"/>
    </source>
</evidence>
<dbReference type="SMART" id="SM00530">
    <property type="entry name" value="HTH_XRE"/>
    <property type="match status" value="1"/>
</dbReference>
<dbReference type="Pfam" id="PF00069">
    <property type="entry name" value="Pkinase"/>
    <property type="match status" value="1"/>
</dbReference>
<dbReference type="PROSITE" id="PS50943">
    <property type="entry name" value="HTH_CROC1"/>
    <property type="match status" value="1"/>
</dbReference>
<feature type="binding site" evidence="5">
    <location>
        <position position="153"/>
    </location>
    <ligand>
        <name>ATP</name>
        <dbReference type="ChEBI" id="CHEBI:30616"/>
    </ligand>
</feature>
<keyword evidence="1" id="KW-0808">Transferase</keyword>
<evidence type="ECO:0000256" key="3">
    <source>
        <dbReference type="ARBA" id="ARBA00022777"/>
    </source>
</evidence>
<reference evidence="10" key="1">
    <citation type="journal article" date="2019" name="Int. J. Syst. Evol. Microbiol.">
        <title>The Global Catalogue of Microorganisms (GCM) 10K type strain sequencing project: providing services to taxonomists for standard genome sequencing and annotation.</title>
        <authorList>
            <consortium name="The Broad Institute Genomics Platform"/>
            <consortium name="The Broad Institute Genome Sequencing Center for Infectious Disease"/>
            <person name="Wu L."/>
            <person name="Ma J."/>
        </authorList>
    </citation>
    <scope>NUCLEOTIDE SEQUENCE [LARGE SCALE GENOMIC DNA]</scope>
    <source>
        <strain evidence="10">CGMCC 4.7645</strain>
    </source>
</reference>
<dbReference type="CDD" id="cd14014">
    <property type="entry name" value="STKc_PknB_like"/>
    <property type="match status" value="1"/>
</dbReference>
<dbReference type="PROSITE" id="PS00107">
    <property type="entry name" value="PROTEIN_KINASE_ATP"/>
    <property type="match status" value="1"/>
</dbReference>
<dbReference type="Gene3D" id="2.60.120.260">
    <property type="entry name" value="Galactose-binding domain-like"/>
    <property type="match status" value="1"/>
</dbReference>
<dbReference type="EMBL" id="JBHUKR010000007">
    <property type="protein sequence ID" value="MFD2417264.1"/>
    <property type="molecule type" value="Genomic_DNA"/>
</dbReference>
<evidence type="ECO:0000256" key="5">
    <source>
        <dbReference type="PROSITE-ProRule" id="PRU10141"/>
    </source>
</evidence>
<dbReference type="Pfam" id="PF13560">
    <property type="entry name" value="HTH_31"/>
    <property type="match status" value="1"/>
</dbReference>
<dbReference type="InterPro" id="IPR011009">
    <property type="entry name" value="Kinase-like_dom_sf"/>
</dbReference>
<dbReference type="InterPro" id="IPR010982">
    <property type="entry name" value="Lambda_DNA-bd_dom_sf"/>
</dbReference>
<proteinExistence type="predicted"/>
<evidence type="ECO:0000256" key="2">
    <source>
        <dbReference type="ARBA" id="ARBA00022741"/>
    </source>
</evidence>
<dbReference type="PROSITE" id="PS50011">
    <property type="entry name" value="PROTEIN_KINASE_DOM"/>
    <property type="match status" value="1"/>
</dbReference>
<dbReference type="InterPro" id="IPR017441">
    <property type="entry name" value="Protein_kinase_ATP_BS"/>
</dbReference>
<dbReference type="RefSeq" id="WP_378264872.1">
    <property type="nucleotide sequence ID" value="NZ_JBHUKR010000007.1"/>
</dbReference>
<gene>
    <name evidence="9" type="ORF">ACFSXZ_13120</name>
</gene>
<dbReference type="Proteomes" id="UP001597417">
    <property type="component" value="Unassembled WGS sequence"/>
</dbReference>
<dbReference type="Gene3D" id="3.30.200.20">
    <property type="entry name" value="Phosphorylase Kinase, domain 1"/>
    <property type="match status" value="1"/>
</dbReference>
<feature type="compositionally biased region" description="Gly residues" evidence="6">
    <location>
        <begin position="490"/>
        <end position="513"/>
    </location>
</feature>
<dbReference type="GO" id="GO:0016301">
    <property type="term" value="F:kinase activity"/>
    <property type="evidence" value="ECO:0007669"/>
    <property type="project" value="UniProtKB-KW"/>
</dbReference>